<name>A0A6P6SRG5_COFAR</name>
<dbReference type="Pfam" id="PF00319">
    <property type="entry name" value="SRF-TF"/>
    <property type="match status" value="1"/>
</dbReference>
<protein>
    <submittedName>
        <fullName evidence="9">Agamous-like MADS-box protein AGL61</fullName>
    </submittedName>
</protein>
<evidence type="ECO:0000313" key="9">
    <source>
        <dbReference type="RefSeq" id="XP_027068482.1"/>
    </source>
</evidence>
<dbReference type="OrthoDB" id="1898716at2759"/>
<dbReference type="PROSITE" id="PS50066">
    <property type="entry name" value="MADS_BOX_2"/>
    <property type="match status" value="1"/>
</dbReference>
<keyword evidence="3" id="KW-0238">DNA-binding</keyword>
<dbReference type="Proteomes" id="UP001652660">
    <property type="component" value="Chromosome 1e"/>
</dbReference>
<evidence type="ECO:0000313" key="8">
    <source>
        <dbReference type="Proteomes" id="UP001652660"/>
    </source>
</evidence>
<dbReference type="Gene3D" id="3.40.1810.10">
    <property type="entry name" value="Transcription factor, MADS-box"/>
    <property type="match status" value="1"/>
</dbReference>
<keyword evidence="2" id="KW-0805">Transcription regulation</keyword>
<evidence type="ECO:0000256" key="3">
    <source>
        <dbReference type="ARBA" id="ARBA00023125"/>
    </source>
</evidence>
<organism evidence="8 9">
    <name type="scientific">Coffea arabica</name>
    <name type="common">Arabian coffee</name>
    <dbReference type="NCBI Taxonomy" id="13443"/>
    <lineage>
        <taxon>Eukaryota</taxon>
        <taxon>Viridiplantae</taxon>
        <taxon>Streptophyta</taxon>
        <taxon>Embryophyta</taxon>
        <taxon>Tracheophyta</taxon>
        <taxon>Spermatophyta</taxon>
        <taxon>Magnoliopsida</taxon>
        <taxon>eudicotyledons</taxon>
        <taxon>Gunneridae</taxon>
        <taxon>Pentapetalae</taxon>
        <taxon>asterids</taxon>
        <taxon>lamiids</taxon>
        <taxon>Gentianales</taxon>
        <taxon>Rubiaceae</taxon>
        <taxon>Ixoroideae</taxon>
        <taxon>Gardenieae complex</taxon>
        <taxon>Bertiereae - Coffeeae clade</taxon>
        <taxon>Coffeeae</taxon>
        <taxon>Coffea</taxon>
    </lineage>
</organism>
<dbReference type="PRINTS" id="PR00404">
    <property type="entry name" value="MADSDOMAIN"/>
</dbReference>
<evidence type="ECO:0000256" key="2">
    <source>
        <dbReference type="ARBA" id="ARBA00023015"/>
    </source>
</evidence>
<dbReference type="InterPro" id="IPR036879">
    <property type="entry name" value="TF_MADSbox_sf"/>
</dbReference>
<evidence type="ECO:0000256" key="5">
    <source>
        <dbReference type="ARBA" id="ARBA00023242"/>
    </source>
</evidence>
<dbReference type="SUPFAM" id="SSF55455">
    <property type="entry name" value="SRF-like"/>
    <property type="match status" value="1"/>
</dbReference>
<evidence type="ECO:0000256" key="1">
    <source>
        <dbReference type="ARBA" id="ARBA00004123"/>
    </source>
</evidence>
<dbReference type="RefSeq" id="XP_027068482.1">
    <property type="nucleotide sequence ID" value="XM_027212681.1"/>
</dbReference>
<dbReference type="PANTHER" id="PTHR11945:SF769">
    <property type="entry name" value="AGAMOUS-LIKE MADS-BOX PROTEIN AGL62"/>
    <property type="match status" value="1"/>
</dbReference>
<feature type="domain" description="MADS-box" evidence="7">
    <location>
        <begin position="7"/>
        <end position="67"/>
    </location>
</feature>
<dbReference type="AlphaFoldDB" id="A0A6P6SRG5"/>
<dbReference type="GeneID" id="113693905"/>
<reference evidence="9" key="2">
    <citation type="submission" date="2025-08" db="UniProtKB">
        <authorList>
            <consortium name="RefSeq"/>
        </authorList>
    </citation>
    <scope>IDENTIFICATION</scope>
    <source>
        <tissue evidence="9">Leaves</tissue>
    </source>
</reference>
<dbReference type="InterPro" id="IPR002100">
    <property type="entry name" value="TF_MADSbox"/>
</dbReference>
<proteinExistence type="predicted"/>
<keyword evidence="8" id="KW-1185">Reference proteome</keyword>
<keyword evidence="4" id="KW-0804">Transcription</keyword>
<dbReference type="GO" id="GO:0000978">
    <property type="term" value="F:RNA polymerase II cis-regulatory region sequence-specific DNA binding"/>
    <property type="evidence" value="ECO:0007669"/>
    <property type="project" value="TreeGrafter"/>
</dbReference>
<accession>A0A6P6SRG5</accession>
<dbReference type="GO" id="GO:0005634">
    <property type="term" value="C:nucleus"/>
    <property type="evidence" value="ECO:0007669"/>
    <property type="project" value="UniProtKB-SubCell"/>
</dbReference>
<dbReference type="GO" id="GO:0046983">
    <property type="term" value="F:protein dimerization activity"/>
    <property type="evidence" value="ECO:0007669"/>
    <property type="project" value="InterPro"/>
</dbReference>
<gene>
    <name evidence="9" type="primary">LOC113693905</name>
</gene>
<comment type="subcellular location">
    <subcellularLocation>
        <location evidence="1">Nucleus</location>
    </subcellularLocation>
</comment>
<evidence type="ECO:0000256" key="4">
    <source>
        <dbReference type="ARBA" id="ARBA00023163"/>
    </source>
</evidence>
<dbReference type="SMART" id="SM00432">
    <property type="entry name" value="MADS"/>
    <property type="match status" value="1"/>
</dbReference>
<sequence length="212" mass="24127">MAKKLTRGRQKVPVAKMEMMNNLPVTFSKRRNGLFKKASELCTLTEAEIALAVLSRGQKAYSFGNLSFESVVHKYLGRNPAPSMHAIEKHLKAERRRGEIFDRRIKEGQHKYWWQVPIRELNLVQLQKLQEALEDMKKKIENELHKRQIEATNICQYLTKRSNSASGPNEFSPFGAIAVDHLATTILNARAPVTGGSNISQGNKPSCFYKFL</sequence>
<reference evidence="8" key="1">
    <citation type="journal article" date="2025" name="Foods">
        <title>Unveiling the Microbial Signatures of Arabica Coffee Cherries: Insights into Ripeness Specific Diversity, Functional Traits, and Implications for Quality and Safety.</title>
        <authorList>
            <consortium name="RefSeq"/>
            <person name="Tenea G.N."/>
            <person name="Cifuentes V."/>
            <person name="Reyes P."/>
            <person name="Cevallos-Vallejos M."/>
        </authorList>
    </citation>
    <scope>NUCLEOTIDE SEQUENCE [LARGE SCALE GENOMIC DNA]</scope>
</reference>
<dbReference type="GO" id="GO:0000981">
    <property type="term" value="F:DNA-binding transcription factor activity, RNA polymerase II-specific"/>
    <property type="evidence" value="ECO:0007669"/>
    <property type="project" value="TreeGrafter"/>
</dbReference>
<feature type="coiled-coil region" evidence="6">
    <location>
        <begin position="119"/>
        <end position="150"/>
    </location>
</feature>
<evidence type="ECO:0000259" key="7">
    <source>
        <dbReference type="PROSITE" id="PS50066"/>
    </source>
</evidence>
<evidence type="ECO:0000256" key="6">
    <source>
        <dbReference type="SAM" id="Coils"/>
    </source>
</evidence>
<keyword evidence="5" id="KW-0539">Nucleus</keyword>
<keyword evidence="6" id="KW-0175">Coiled coil</keyword>
<dbReference type="PANTHER" id="PTHR11945">
    <property type="entry name" value="MADS BOX PROTEIN"/>
    <property type="match status" value="1"/>
</dbReference>